<dbReference type="PANTHER" id="PTHR31559:SF0">
    <property type="entry name" value="PYRIDOXAL 5'-PHOSPHATE SYNTHASE SUBUNIT SNO1-RELATED"/>
    <property type="match status" value="1"/>
</dbReference>
<evidence type="ECO:0000256" key="4">
    <source>
        <dbReference type="ARBA" id="ARBA00022962"/>
    </source>
</evidence>
<keyword evidence="8" id="KW-1185">Reference proteome</keyword>
<proteinExistence type="inferred from homology"/>
<sequence>MGSISEAPDVTVGVLALQGAFSEHLQLLRQAEQVLAVTTPVPRRKWVFLEVRTEAELALCDALVIPGGESTAISLVAERSNMLDPLRDFVKQARKPTWGTCAGLILLAESANRTKKGGQELIGGLDVRVNRNHFGRQTESFQANLDLDFLKKSDGGSNAPFRAIFIRAPVVERLLPHMPGVQEGEAETEETVIAPSRSTDQSFISTIQGAEVEVMAILPGRTATLSKEAKEKLDSEAGDIVAVRQANVFGTSFHPELTGDPRIHTWWLEQVVDAVEKRRALA</sequence>
<dbReference type="HAMAP" id="MF_01615">
    <property type="entry name" value="PdxT"/>
    <property type="match status" value="1"/>
</dbReference>
<dbReference type="GO" id="GO:0008614">
    <property type="term" value="P:pyridoxine metabolic process"/>
    <property type="evidence" value="ECO:0007669"/>
    <property type="project" value="TreeGrafter"/>
</dbReference>
<dbReference type="InterPro" id="IPR002161">
    <property type="entry name" value="PdxT/SNO"/>
</dbReference>
<keyword evidence="5" id="KW-0456">Lyase</keyword>
<dbReference type="NCBIfam" id="TIGR03800">
    <property type="entry name" value="PLP_synth_Pdx2"/>
    <property type="match status" value="1"/>
</dbReference>
<keyword evidence="4" id="KW-0315">Glutamine amidotransferase</keyword>
<dbReference type="Proteomes" id="UP000256328">
    <property type="component" value="Unassembled WGS sequence"/>
</dbReference>
<reference evidence="7 8" key="1">
    <citation type="journal article" date="2018" name="IMA Fungus">
        <title>IMA Genome-F 9: Draft genome sequence of Annulohypoxylon stygium, Aspergillus mulundensis, Berkeleyomyces basicola (syn. Thielaviopsis basicola), Ceratocystis smalleyi, two Cercospora beticola strains, Coleophoma cylindrospora, Fusarium fracticaudum, Phialophora cf. hyalina, and Morchella septimelata.</title>
        <authorList>
            <person name="Wingfield B.D."/>
            <person name="Bills G.F."/>
            <person name="Dong Y."/>
            <person name="Huang W."/>
            <person name="Nel W.J."/>
            <person name="Swalarsk-Parry B.S."/>
            <person name="Vaghefi N."/>
            <person name="Wilken P.M."/>
            <person name="An Z."/>
            <person name="de Beer Z.W."/>
            <person name="De Vos L."/>
            <person name="Chen L."/>
            <person name="Duong T.A."/>
            <person name="Gao Y."/>
            <person name="Hammerbacher A."/>
            <person name="Kikkert J.R."/>
            <person name="Li Y."/>
            <person name="Li H."/>
            <person name="Li K."/>
            <person name="Li Q."/>
            <person name="Liu X."/>
            <person name="Ma X."/>
            <person name="Naidoo K."/>
            <person name="Pethybridge S.J."/>
            <person name="Sun J."/>
            <person name="Steenkamp E.T."/>
            <person name="van der Nest M.A."/>
            <person name="van Wyk S."/>
            <person name="Wingfield M.J."/>
            <person name="Xiong C."/>
            <person name="Yue Q."/>
            <person name="Zhang X."/>
        </authorList>
    </citation>
    <scope>NUCLEOTIDE SEQUENCE [LARGE SCALE GENOMIC DNA]</scope>
    <source>
        <strain evidence="7 8">BP5796</strain>
    </source>
</reference>
<dbReference type="SUPFAM" id="SSF52317">
    <property type="entry name" value="Class I glutamine amidotransferase-like"/>
    <property type="match status" value="1"/>
</dbReference>
<dbReference type="OrthoDB" id="2039at2759"/>
<dbReference type="GO" id="GO:0005829">
    <property type="term" value="C:cytosol"/>
    <property type="evidence" value="ECO:0007669"/>
    <property type="project" value="TreeGrafter"/>
</dbReference>
<dbReference type="GO" id="GO:1903600">
    <property type="term" value="C:glutaminase complex"/>
    <property type="evidence" value="ECO:0007669"/>
    <property type="project" value="TreeGrafter"/>
</dbReference>
<dbReference type="CDD" id="cd01749">
    <property type="entry name" value="GATase1_PB"/>
    <property type="match status" value="1"/>
</dbReference>
<dbReference type="GO" id="GO:0042823">
    <property type="term" value="P:pyridoxal phosphate biosynthetic process"/>
    <property type="evidence" value="ECO:0007669"/>
    <property type="project" value="InterPro"/>
</dbReference>
<organism evidence="7 8">
    <name type="scientific">Coleophoma crateriformis</name>
    <dbReference type="NCBI Taxonomy" id="565419"/>
    <lineage>
        <taxon>Eukaryota</taxon>
        <taxon>Fungi</taxon>
        <taxon>Dikarya</taxon>
        <taxon>Ascomycota</taxon>
        <taxon>Pezizomycotina</taxon>
        <taxon>Leotiomycetes</taxon>
        <taxon>Helotiales</taxon>
        <taxon>Dermateaceae</taxon>
        <taxon>Coleophoma</taxon>
    </lineage>
</organism>
<accession>A0A3D8QUC6</accession>
<evidence type="ECO:0000313" key="7">
    <source>
        <dbReference type="EMBL" id="RDW65260.1"/>
    </source>
</evidence>
<dbReference type="EC" id="3.5.1.2" evidence="2"/>
<keyword evidence="3" id="KW-0378">Hydrolase</keyword>
<dbReference type="Pfam" id="PF01174">
    <property type="entry name" value="SNO"/>
    <property type="match status" value="2"/>
</dbReference>
<dbReference type="EMBL" id="PDLN01000015">
    <property type="protein sequence ID" value="RDW65260.1"/>
    <property type="molecule type" value="Genomic_DNA"/>
</dbReference>
<comment type="similarity">
    <text evidence="1">Belongs to the glutaminase PdxT/SNO family.</text>
</comment>
<evidence type="ECO:0000256" key="3">
    <source>
        <dbReference type="ARBA" id="ARBA00022801"/>
    </source>
</evidence>
<comment type="catalytic activity">
    <reaction evidence="6">
        <text>L-glutamine + H2O = L-glutamate + NH4(+)</text>
        <dbReference type="Rhea" id="RHEA:15889"/>
        <dbReference type="ChEBI" id="CHEBI:15377"/>
        <dbReference type="ChEBI" id="CHEBI:28938"/>
        <dbReference type="ChEBI" id="CHEBI:29985"/>
        <dbReference type="ChEBI" id="CHEBI:58359"/>
        <dbReference type="EC" id="3.5.1.2"/>
    </reaction>
</comment>
<gene>
    <name evidence="7" type="ORF">BP5796_09952</name>
</gene>
<dbReference type="PANTHER" id="PTHR31559">
    <property type="entry name" value="PYRIDOXAL 5'-PHOSPHATE SYNTHASE SUBUNIT SNO"/>
    <property type="match status" value="1"/>
</dbReference>
<dbReference type="AlphaFoldDB" id="A0A3D8QUC6"/>
<evidence type="ECO:0000256" key="1">
    <source>
        <dbReference type="ARBA" id="ARBA00008345"/>
    </source>
</evidence>
<dbReference type="Gene3D" id="3.40.50.880">
    <property type="match status" value="1"/>
</dbReference>
<evidence type="ECO:0000256" key="5">
    <source>
        <dbReference type="ARBA" id="ARBA00023239"/>
    </source>
</evidence>
<evidence type="ECO:0000256" key="2">
    <source>
        <dbReference type="ARBA" id="ARBA00012918"/>
    </source>
</evidence>
<dbReference type="InterPro" id="IPR029062">
    <property type="entry name" value="Class_I_gatase-like"/>
</dbReference>
<evidence type="ECO:0000313" key="8">
    <source>
        <dbReference type="Proteomes" id="UP000256328"/>
    </source>
</evidence>
<dbReference type="PROSITE" id="PS01236">
    <property type="entry name" value="PDXT_SNO_1"/>
    <property type="match status" value="1"/>
</dbReference>
<dbReference type="GO" id="GO:0016829">
    <property type="term" value="F:lyase activity"/>
    <property type="evidence" value="ECO:0007669"/>
    <property type="project" value="UniProtKB-KW"/>
</dbReference>
<protein>
    <recommendedName>
        <fullName evidence="2">glutaminase</fullName>
        <ecNumber evidence="2">3.5.1.2</ecNumber>
    </recommendedName>
</protein>
<evidence type="ECO:0000256" key="6">
    <source>
        <dbReference type="ARBA" id="ARBA00049534"/>
    </source>
</evidence>
<dbReference type="PROSITE" id="PS51273">
    <property type="entry name" value="GATASE_TYPE_1"/>
    <property type="match status" value="1"/>
</dbReference>
<comment type="caution">
    <text evidence="7">The sequence shown here is derived from an EMBL/GenBank/DDBJ whole genome shotgun (WGS) entry which is preliminary data.</text>
</comment>
<dbReference type="GO" id="GO:0004359">
    <property type="term" value="F:glutaminase activity"/>
    <property type="evidence" value="ECO:0007669"/>
    <property type="project" value="UniProtKB-EC"/>
</dbReference>
<name>A0A3D8QUC6_9HELO</name>
<dbReference type="PROSITE" id="PS51130">
    <property type="entry name" value="PDXT_SNO_2"/>
    <property type="match status" value="1"/>
</dbReference>
<dbReference type="InterPro" id="IPR021196">
    <property type="entry name" value="PdxT/SNO_CS"/>
</dbReference>